<evidence type="ECO:0000256" key="8">
    <source>
        <dbReference type="ARBA" id="ARBA00023098"/>
    </source>
</evidence>
<keyword evidence="5" id="KW-0256">Endoplasmic reticulum</keyword>
<evidence type="ECO:0000256" key="15">
    <source>
        <dbReference type="ARBA" id="ARBA00046416"/>
    </source>
</evidence>
<evidence type="ECO:0000256" key="1">
    <source>
        <dbReference type="ARBA" id="ARBA00004477"/>
    </source>
</evidence>
<evidence type="ECO:0000256" key="4">
    <source>
        <dbReference type="ARBA" id="ARBA00022692"/>
    </source>
</evidence>
<evidence type="ECO:0000256" key="2">
    <source>
        <dbReference type="ARBA" id="ARBA00004760"/>
    </source>
</evidence>
<keyword evidence="7 16" id="KW-1133">Transmembrane helix</keyword>
<evidence type="ECO:0000313" key="18">
    <source>
        <dbReference type="RefSeq" id="XP_028370264.1"/>
    </source>
</evidence>
<keyword evidence="17" id="KW-1185">Reference proteome</keyword>
<dbReference type="PANTHER" id="PTHR28612:SF1">
    <property type="entry name" value="SERINE PALMITOYLTRANSFERASE SMALL SUBUNIT B"/>
    <property type="match status" value="1"/>
</dbReference>
<dbReference type="GO" id="GO:0046513">
    <property type="term" value="P:ceramide biosynthetic process"/>
    <property type="evidence" value="ECO:0007669"/>
    <property type="project" value="TreeGrafter"/>
</dbReference>
<keyword evidence="6" id="KW-0746">Sphingolipid metabolism</keyword>
<organism evidence="17 18">
    <name type="scientific">Phyllostomus discolor</name>
    <name type="common">pale spear-nosed bat</name>
    <dbReference type="NCBI Taxonomy" id="89673"/>
    <lineage>
        <taxon>Eukaryota</taxon>
        <taxon>Metazoa</taxon>
        <taxon>Chordata</taxon>
        <taxon>Craniata</taxon>
        <taxon>Vertebrata</taxon>
        <taxon>Euteleostomi</taxon>
        <taxon>Mammalia</taxon>
        <taxon>Eutheria</taxon>
        <taxon>Laurasiatheria</taxon>
        <taxon>Chiroptera</taxon>
        <taxon>Yangochiroptera</taxon>
        <taxon>Phyllostomidae</taxon>
        <taxon>Phyllostominae</taxon>
        <taxon>Phyllostomus</taxon>
    </lineage>
</organism>
<comment type="pathway">
    <text evidence="2">Lipid metabolism; sphingolipid metabolism.</text>
</comment>
<dbReference type="Pfam" id="PF11779">
    <property type="entry name" value="SPT_ssu-like"/>
    <property type="match status" value="1"/>
</dbReference>
<evidence type="ECO:0000256" key="10">
    <source>
        <dbReference type="ARBA" id="ARBA00038059"/>
    </source>
</evidence>
<evidence type="ECO:0000256" key="3">
    <source>
        <dbReference type="ARBA" id="ARBA00004991"/>
    </source>
</evidence>
<evidence type="ECO:0000256" key="9">
    <source>
        <dbReference type="ARBA" id="ARBA00023136"/>
    </source>
</evidence>
<evidence type="ECO:0000256" key="13">
    <source>
        <dbReference type="ARBA" id="ARBA00042334"/>
    </source>
</evidence>
<evidence type="ECO:0000256" key="5">
    <source>
        <dbReference type="ARBA" id="ARBA00022824"/>
    </source>
</evidence>
<dbReference type="InParanoid" id="A0A6J2LTC6"/>
<evidence type="ECO:0000256" key="7">
    <source>
        <dbReference type="ARBA" id="ARBA00022989"/>
    </source>
</evidence>
<dbReference type="PANTHER" id="PTHR28612">
    <property type="entry name" value="SERINE PALMITOYLTRANSFERASE SMALL SUBUNIT B"/>
    <property type="match status" value="1"/>
</dbReference>
<comment type="similarity">
    <text evidence="10">Belongs to the SPTSS family. SPTSSB subfamily.</text>
</comment>
<gene>
    <name evidence="18" type="primary">LOC114498510</name>
</gene>
<evidence type="ECO:0000256" key="11">
    <source>
        <dbReference type="ARBA" id="ARBA00041140"/>
    </source>
</evidence>
<dbReference type="GeneID" id="114498510"/>
<dbReference type="AlphaFoldDB" id="A0A6J2LTC6"/>
<reference evidence="18" key="1">
    <citation type="submission" date="2025-08" db="UniProtKB">
        <authorList>
            <consortium name="RefSeq"/>
        </authorList>
    </citation>
    <scope>IDENTIFICATION</scope>
    <source>
        <tissue evidence="18">Muscle</tissue>
    </source>
</reference>
<name>A0A6J2LTC6_9CHIR</name>
<dbReference type="GO" id="GO:0017059">
    <property type="term" value="C:serine palmitoyltransferase complex"/>
    <property type="evidence" value="ECO:0007669"/>
    <property type="project" value="TreeGrafter"/>
</dbReference>
<evidence type="ECO:0000256" key="12">
    <source>
        <dbReference type="ARBA" id="ARBA00041982"/>
    </source>
</evidence>
<dbReference type="GO" id="GO:0004758">
    <property type="term" value="F:serine C-palmitoyltransferase activity"/>
    <property type="evidence" value="ECO:0007669"/>
    <property type="project" value="TreeGrafter"/>
</dbReference>
<dbReference type="UniPathway" id="UPA00222"/>
<keyword evidence="4 16" id="KW-0812">Transmembrane</keyword>
<proteinExistence type="inferred from homology"/>
<evidence type="ECO:0000313" key="17">
    <source>
        <dbReference type="Proteomes" id="UP000504628"/>
    </source>
</evidence>
<dbReference type="GO" id="GO:0007029">
    <property type="term" value="P:endoplasmic reticulum organization"/>
    <property type="evidence" value="ECO:0007669"/>
    <property type="project" value="TreeGrafter"/>
</dbReference>
<dbReference type="Proteomes" id="UP000504628">
    <property type="component" value="Chromosome 6"/>
</dbReference>
<feature type="transmembrane region" description="Helical" evidence="16">
    <location>
        <begin position="36"/>
        <end position="61"/>
    </location>
</feature>
<comment type="pathway">
    <text evidence="3">Sphingolipid metabolism.</text>
</comment>
<keyword evidence="8" id="KW-0443">Lipid metabolism</keyword>
<sequence>MDFRHVKDYFSRCYYQYQIISSCAVMDPWESSIFNIILLTIFIVVVYIAYVFILVHIYLVWKFFSKMCGSHSKLSN</sequence>
<keyword evidence="9 16" id="KW-0472">Membrane</keyword>
<dbReference type="OrthoDB" id="202672at2759"/>
<comment type="function">
    <text evidence="14">Component of the serine palmitoyltransferase multisubunit enzyme (SPT) that catalyzes the initial and rate-limiting step in sphingolipid biosynthesis by condensing L-serine and activated acyl-CoA (most commonly palmitoyl-CoA) to form long-chain bases. The SPT complex is composed of SPTLC1, SPTLC2 or SPTLC3 and SPTSSA or SPTSSB. Within this complex, the heterodimer consisting of SPTLC1 and SPTLC2/SPTLC3 forms the catalytic core. Within the SPT complex, SPTSSB stimulates the catalytic activity and plays a role in substrate specificity. SPT complexes with this subunit showing a preference for longer acyl-CoAs. The SPTLC1-SPTLC2-SPTSSB complex shows a strong preference for C18-CoA substrate, while the SPTLC1-SPTLC3-SPTSSB isozyme displays an ability to use a broader range of acyl-CoAs, without apparent preference.</text>
</comment>
<dbReference type="KEGG" id="pdic:114498510"/>
<comment type="subcellular location">
    <subcellularLocation>
        <location evidence="1">Endoplasmic reticulum membrane</location>
        <topology evidence="1">Multi-pass membrane protein</topology>
    </subcellularLocation>
</comment>
<dbReference type="PROSITE" id="PS51257">
    <property type="entry name" value="PROKAR_LIPOPROTEIN"/>
    <property type="match status" value="1"/>
</dbReference>
<dbReference type="InterPro" id="IPR024512">
    <property type="entry name" value="Ser_palmitoyltrfase_ssu-like"/>
</dbReference>
<evidence type="ECO:0000256" key="16">
    <source>
        <dbReference type="SAM" id="Phobius"/>
    </source>
</evidence>
<dbReference type="RefSeq" id="XP_028370264.1">
    <property type="nucleotide sequence ID" value="XM_028514463.2"/>
</dbReference>
<protein>
    <recommendedName>
        <fullName evidence="11">Serine palmitoyltransferase small subunit B</fullName>
    </recommendedName>
    <alternativeName>
        <fullName evidence="13">Protein ADMP</fullName>
    </alternativeName>
    <alternativeName>
        <fullName evidence="12">Small subunit of serine palmitoyltransferase B</fullName>
    </alternativeName>
</protein>
<evidence type="ECO:0000256" key="14">
    <source>
        <dbReference type="ARBA" id="ARBA00045772"/>
    </source>
</evidence>
<dbReference type="GO" id="GO:0005789">
    <property type="term" value="C:endoplasmic reticulum membrane"/>
    <property type="evidence" value="ECO:0007669"/>
    <property type="project" value="UniProtKB-SubCell"/>
</dbReference>
<evidence type="ECO:0000256" key="6">
    <source>
        <dbReference type="ARBA" id="ARBA00022919"/>
    </source>
</evidence>
<comment type="subunit">
    <text evidence="15">Component of the serine palmitoyltransferase (SPT) complex, which is composed of SPTLC1, SPTLC2 or SPTLC3 and SPTSSA or SPTSSB. The heterodimer consisting of SPTLC1 and SPTLC2/SPTLC3 forms the catalytic core of the enzyme, while SPTSSA or SPTSSB subunits determine substrate specificity. SPT also interacts with ORMDL proteins, especially ORMDL3, which negatively regulate SPT activity in the presence of ceramides.</text>
</comment>
<accession>A0A6J2LTC6</accession>